<dbReference type="InterPro" id="IPR051933">
    <property type="entry name" value="Resuscitation_pf_RpfB"/>
</dbReference>
<feature type="domain" description="G5" evidence="6">
    <location>
        <begin position="228"/>
        <end position="308"/>
    </location>
</feature>
<dbReference type="InterPro" id="IPR023346">
    <property type="entry name" value="Lysozyme-like_dom_sf"/>
</dbReference>
<dbReference type="InterPro" id="IPR007137">
    <property type="entry name" value="DUF348"/>
</dbReference>
<dbReference type="Gene3D" id="1.10.530.10">
    <property type="match status" value="1"/>
</dbReference>
<keyword evidence="2" id="KW-0732">Signal</keyword>
<dbReference type="Pfam" id="PF03990">
    <property type="entry name" value="DUF348"/>
    <property type="match status" value="3"/>
</dbReference>
<gene>
    <name evidence="7" type="ORF">ACFO7U_02555</name>
</gene>
<dbReference type="Pfam" id="PF07501">
    <property type="entry name" value="G5"/>
    <property type="match status" value="1"/>
</dbReference>
<feature type="region of interest" description="Disordered" evidence="4">
    <location>
        <begin position="240"/>
        <end position="266"/>
    </location>
</feature>
<keyword evidence="3" id="KW-0378">Hydrolase</keyword>
<proteinExistence type="inferred from homology"/>
<protein>
    <submittedName>
        <fullName evidence="7">Transglycosylase family protein</fullName>
    </submittedName>
</protein>
<keyword evidence="5" id="KW-1133">Transmembrane helix</keyword>
<dbReference type="CDD" id="cd13925">
    <property type="entry name" value="RPF"/>
    <property type="match status" value="1"/>
</dbReference>
<evidence type="ECO:0000256" key="3">
    <source>
        <dbReference type="ARBA" id="ARBA00022801"/>
    </source>
</evidence>
<feature type="region of interest" description="Disordered" evidence="4">
    <location>
        <begin position="1"/>
        <end position="23"/>
    </location>
</feature>
<evidence type="ECO:0000313" key="8">
    <source>
        <dbReference type="Proteomes" id="UP001595836"/>
    </source>
</evidence>
<accession>A0ABV9PLA6</accession>
<feature type="compositionally biased region" description="Polar residues" evidence="4">
    <location>
        <begin position="8"/>
        <end position="18"/>
    </location>
</feature>
<dbReference type="PANTHER" id="PTHR39160">
    <property type="entry name" value="CELL WALL-BINDING PROTEIN YOCH"/>
    <property type="match status" value="1"/>
</dbReference>
<evidence type="ECO:0000256" key="1">
    <source>
        <dbReference type="ARBA" id="ARBA00010830"/>
    </source>
</evidence>
<dbReference type="EMBL" id="JBHSHP010000008">
    <property type="protein sequence ID" value="MFC4753661.1"/>
    <property type="molecule type" value="Genomic_DNA"/>
</dbReference>
<dbReference type="Pfam" id="PF06737">
    <property type="entry name" value="Transglycosylas"/>
    <property type="match status" value="1"/>
</dbReference>
<evidence type="ECO:0000313" key="7">
    <source>
        <dbReference type="EMBL" id="MFC4753661.1"/>
    </source>
</evidence>
<keyword evidence="8" id="KW-1185">Reference proteome</keyword>
<comment type="caution">
    <text evidence="7">The sequence shown here is derived from an EMBL/GenBank/DDBJ whole genome shotgun (WGS) entry which is preliminary data.</text>
</comment>
<evidence type="ECO:0000256" key="2">
    <source>
        <dbReference type="ARBA" id="ARBA00022729"/>
    </source>
</evidence>
<dbReference type="PROSITE" id="PS51109">
    <property type="entry name" value="G5"/>
    <property type="match status" value="1"/>
</dbReference>
<dbReference type="RefSeq" id="WP_344988110.1">
    <property type="nucleotide sequence ID" value="NZ_BAABCD010000005.1"/>
</dbReference>
<dbReference type="Gene3D" id="2.20.230.10">
    <property type="entry name" value="Resuscitation-promoting factor rpfb"/>
    <property type="match status" value="1"/>
</dbReference>
<sequence length="398" mass="42053">MADDARTGTPTDTGNGTRQEPKGLLAPVTRIHRSRSALLRWSVAGMLTTLVVGGVAAVDQRTQYTLEVDGSTVELVTFKSDVRAALEEAGYSVDERDVVSAPERLGDGDTVTLQRARPVTVEVDGEAEEVWTTATTVADLVAERGDVPPRSYVSPRIDAEVPLDGASVSIVTPREVMLSDHGGPHSSFSAPGATVGEFLERLGVKLGAQDVVEPARETPVGPDTRVTVTRVATAEETAVEPYDAPETTTEDPEALEGERTVTEPGVPGEREVTYTVTRVNGVETERHRGAETVLTEATPAVVSVGTKPKPAVPQSSQGSTWDAIAQCESGGNWATNTGNGFSGGLQFHPQTWTGHGGGQYAPSAHLATREQQIAIAEKVRASQGWGAWPACTSRLGLR</sequence>
<dbReference type="SUPFAM" id="SSF53955">
    <property type="entry name" value="Lysozyme-like"/>
    <property type="match status" value="1"/>
</dbReference>
<feature type="transmembrane region" description="Helical" evidence="5">
    <location>
        <begin position="38"/>
        <end position="58"/>
    </location>
</feature>
<evidence type="ECO:0000256" key="5">
    <source>
        <dbReference type="SAM" id="Phobius"/>
    </source>
</evidence>
<dbReference type="SMART" id="SM01208">
    <property type="entry name" value="G5"/>
    <property type="match status" value="1"/>
</dbReference>
<dbReference type="InterPro" id="IPR010618">
    <property type="entry name" value="RPF"/>
</dbReference>
<reference evidence="8" key="1">
    <citation type="journal article" date="2019" name="Int. J. Syst. Evol. Microbiol.">
        <title>The Global Catalogue of Microorganisms (GCM) 10K type strain sequencing project: providing services to taxonomists for standard genome sequencing and annotation.</title>
        <authorList>
            <consortium name="The Broad Institute Genomics Platform"/>
            <consortium name="The Broad Institute Genome Sequencing Center for Infectious Disease"/>
            <person name="Wu L."/>
            <person name="Ma J."/>
        </authorList>
    </citation>
    <scope>NUCLEOTIDE SEQUENCE [LARGE SCALE GENOMIC DNA]</scope>
    <source>
        <strain evidence="8">JCM 11882</strain>
    </source>
</reference>
<evidence type="ECO:0000259" key="6">
    <source>
        <dbReference type="PROSITE" id="PS51109"/>
    </source>
</evidence>
<evidence type="ECO:0000256" key="4">
    <source>
        <dbReference type="SAM" id="MobiDB-lite"/>
    </source>
</evidence>
<comment type="similarity">
    <text evidence="1">Belongs to the transglycosylase family. Rpf subfamily.</text>
</comment>
<keyword evidence="5" id="KW-0812">Transmembrane</keyword>
<name>A0ABV9PLA6_9ACTN</name>
<dbReference type="InterPro" id="IPR011098">
    <property type="entry name" value="G5_dom"/>
</dbReference>
<dbReference type="Proteomes" id="UP001595836">
    <property type="component" value="Unassembled WGS sequence"/>
</dbReference>
<organism evidence="7 8">
    <name type="scientific">Dietzia aurantiaca</name>
    <dbReference type="NCBI Taxonomy" id="983873"/>
    <lineage>
        <taxon>Bacteria</taxon>
        <taxon>Bacillati</taxon>
        <taxon>Actinomycetota</taxon>
        <taxon>Actinomycetes</taxon>
        <taxon>Mycobacteriales</taxon>
        <taxon>Dietziaceae</taxon>
        <taxon>Dietzia</taxon>
    </lineage>
</organism>
<dbReference type="PANTHER" id="PTHR39160:SF4">
    <property type="entry name" value="RESUSCITATION-PROMOTING FACTOR RPFB"/>
    <property type="match status" value="1"/>
</dbReference>
<keyword evidence="5" id="KW-0472">Membrane</keyword>